<evidence type="ECO:0000313" key="2">
    <source>
        <dbReference type="EMBL" id="KTD33635.1"/>
    </source>
</evidence>
<dbReference type="AlphaFoldDB" id="A0A0W0WMZ8"/>
<dbReference type="STRING" id="454.Lisr_0343"/>
<evidence type="ECO:0000313" key="3">
    <source>
        <dbReference type="Proteomes" id="UP000054761"/>
    </source>
</evidence>
<dbReference type="PANTHER" id="PTHR48108">
    <property type="entry name" value="CBS DOMAIN-CONTAINING PROTEIN CBSX2, CHLOROPLASTIC"/>
    <property type="match status" value="1"/>
</dbReference>
<dbReference type="Proteomes" id="UP000054761">
    <property type="component" value="Unassembled WGS sequence"/>
</dbReference>
<dbReference type="SUPFAM" id="SSF54631">
    <property type="entry name" value="CBS-domain pair"/>
    <property type="match status" value="1"/>
</dbReference>
<organism evidence="2 3">
    <name type="scientific">Legionella israelensis</name>
    <dbReference type="NCBI Taxonomy" id="454"/>
    <lineage>
        <taxon>Bacteria</taxon>
        <taxon>Pseudomonadati</taxon>
        <taxon>Pseudomonadota</taxon>
        <taxon>Gammaproteobacteria</taxon>
        <taxon>Legionellales</taxon>
        <taxon>Legionellaceae</taxon>
        <taxon>Legionella</taxon>
    </lineage>
</organism>
<dbReference type="EMBL" id="LNYH01000009">
    <property type="protein sequence ID" value="KTD33635.1"/>
    <property type="molecule type" value="Genomic_DNA"/>
</dbReference>
<dbReference type="OrthoDB" id="9794094at2"/>
<dbReference type="CDD" id="cd17775">
    <property type="entry name" value="CBS_pair_bact_arch"/>
    <property type="match status" value="1"/>
</dbReference>
<sequence>MLVGEFCNREVVMVEPEESVKTAADLMRKHHVGDVVLVEERGGKPAPIGIVTDRDLVVEVMALGLEPEKLTVRDIVIDDVLFIHENDSLLDALNLMKTKGVRRLPVVGSDSSLVGIIAVDDITDVLTEMLGYVAGVSEHQQKMEAKKRP</sequence>
<dbReference type="PATRIC" id="fig|454.4.peg.357"/>
<dbReference type="PANTHER" id="PTHR48108:SF26">
    <property type="entry name" value="CBS DOMAIN-CONTAINING PROTEIN DDB_G0289609"/>
    <property type="match status" value="1"/>
</dbReference>
<comment type="caution">
    <text evidence="2">The sequence shown here is derived from an EMBL/GenBank/DDBJ whole genome shotgun (WGS) entry which is preliminary data.</text>
</comment>
<keyword evidence="1" id="KW-0677">Repeat</keyword>
<gene>
    <name evidence="2" type="ORF">Lisr_0343</name>
</gene>
<dbReference type="RefSeq" id="WP_058500730.1">
    <property type="nucleotide sequence ID" value="NZ_CAAAJA010000023.1"/>
</dbReference>
<dbReference type="SMART" id="SM00116">
    <property type="entry name" value="CBS"/>
    <property type="match status" value="2"/>
</dbReference>
<dbReference type="PROSITE" id="PS51371">
    <property type="entry name" value="CBS"/>
    <property type="match status" value="2"/>
</dbReference>
<dbReference type="Gene3D" id="3.10.580.10">
    <property type="entry name" value="CBS-domain"/>
    <property type="match status" value="1"/>
</dbReference>
<dbReference type="InterPro" id="IPR000644">
    <property type="entry name" value="CBS_dom"/>
</dbReference>
<reference evidence="2 3" key="1">
    <citation type="submission" date="2015-11" db="EMBL/GenBank/DDBJ databases">
        <title>Genomic analysis of 38 Legionella species identifies large and diverse effector repertoires.</title>
        <authorList>
            <person name="Burstein D."/>
            <person name="Amaro F."/>
            <person name="Zusman T."/>
            <person name="Lifshitz Z."/>
            <person name="Cohen O."/>
            <person name="Gilbert J.A."/>
            <person name="Pupko T."/>
            <person name="Shuman H.A."/>
            <person name="Segal G."/>
        </authorList>
    </citation>
    <scope>NUCLEOTIDE SEQUENCE [LARGE SCALE GENOMIC DNA]</scope>
    <source>
        <strain evidence="2 3">Bercovier 4</strain>
    </source>
</reference>
<accession>A0A0W0WMZ8</accession>
<evidence type="ECO:0000256" key="1">
    <source>
        <dbReference type="ARBA" id="ARBA00022737"/>
    </source>
</evidence>
<dbReference type="InterPro" id="IPR051462">
    <property type="entry name" value="CBS_domain-containing"/>
</dbReference>
<protein>
    <submittedName>
        <fullName evidence="2">CBS domain protein</fullName>
    </submittedName>
</protein>
<dbReference type="InterPro" id="IPR046342">
    <property type="entry name" value="CBS_dom_sf"/>
</dbReference>
<dbReference type="Pfam" id="PF00571">
    <property type="entry name" value="CBS"/>
    <property type="match status" value="2"/>
</dbReference>
<proteinExistence type="predicted"/>
<name>A0A0W0WMZ8_9GAMM</name>
<keyword evidence="3" id="KW-1185">Reference proteome</keyword>